<keyword evidence="2" id="KW-1185">Reference proteome</keyword>
<name>A0ABD5ML83_9EURY</name>
<accession>A0ABD5ML83</accession>
<dbReference type="Proteomes" id="UP001570511">
    <property type="component" value="Unassembled WGS sequence"/>
</dbReference>
<gene>
    <name evidence="1" type="ORF">OS889_13745</name>
</gene>
<sequence length="135" mass="14548">MTSAGTEIQSPHGLLLEATMVQKQSTTDRTDQPIDTDGEIIAKAYTPGNPIVSLNIEATADASYALDVAPEVDDSNPPTDESAWFDAEETYDQADEPDPQDIRDTFIAGDGWLRIRVTDPAADGETADVTIQQAH</sequence>
<dbReference type="EMBL" id="JBGNYA010000001">
    <property type="protein sequence ID" value="MFA1612061.1"/>
    <property type="molecule type" value="Genomic_DNA"/>
</dbReference>
<proteinExistence type="predicted"/>
<organism evidence="1 2">
    <name type="scientific">Halobellus rubicundus</name>
    <dbReference type="NCBI Taxonomy" id="2996466"/>
    <lineage>
        <taxon>Archaea</taxon>
        <taxon>Methanobacteriati</taxon>
        <taxon>Methanobacteriota</taxon>
        <taxon>Stenosarchaea group</taxon>
        <taxon>Halobacteria</taxon>
        <taxon>Halobacteriales</taxon>
        <taxon>Haloferacaceae</taxon>
        <taxon>Halobellus</taxon>
    </lineage>
</organism>
<reference evidence="1 2" key="1">
    <citation type="submission" date="2024-08" db="EMBL/GenBank/DDBJ databases">
        <title>Halobellus sp. MBLA0158 whole genome sequence.</title>
        <authorList>
            <person name="Hwang C.Y."/>
            <person name="Cho E.-S."/>
            <person name="Seo M.-J."/>
        </authorList>
    </citation>
    <scope>NUCLEOTIDE SEQUENCE [LARGE SCALE GENOMIC DNA]</scope>
    <source>
        <strain evidence="1 2">MBLA0158</strain>
    </source>
</reference>
<evidence type="ECO:0000313" key="1">
    <source>
        <dbReference type="EMBL" id="MFA1612061.1"/>
    </source>
</evidence>
<evidence type="ECO:0000313" key="2">
    <source>
        <dbReference type="Proteomes" id="UP001570511"/>
    </source>
</evidence>
<dbReference type="RefSeq" id="WP_372390663.1">
    <property type="nucleotide sequence ID" value="NZ_JBGNYA010000001.1"/>
</dbReference>
<comment type="caution">
    <text evidence="1">The sequence shown here is derived from an EMBL/GenBank/DDBJ whole genome shotgun (WGS) entry which is preliminary data.</text>
</comment>
<dbReference type="AlphaFoldDB" id="A0ABD5ML83"/>
<protein>
    <submittedName>
        <fullName evidence="1">Uncharacterized protein</fullName>
    </submittedName>
</protein>